<evidence type="ECO:0000313" key="12">
    <source>
        <dbReference type="EMBL" id="KAG6928865.1"/>
    </source>
</evidence>
<dbReference type="Pfam" id="PF00622">
    <property type="entry name" value="SPRY"/>
    <property type="match status" value="1"/>
</dbReference>
<dbReference type="PRINTS" id="PR01407">
    <property type="entry name" value="BUTYPHLNCDUF"/>
</dbReference>
<evidence type="ECO:0000256" key="1">
    <source>
        <dbReference type="ARBA" id="ARBA00004479"/>
    </source>
</evidence>
<dbReference type="Pfam" id="PF22705">
    <property type="entry name" value="C2-set_3"/>
    <property type="match status" value="1"/>
</dbReference>
<proteinExistence type="inferred from homology"/>
<dbReference type="EMBL" id="JAHGAV010000197">
    <property type="protein sequence ID" value="KAG6928865.1"/>
    <property type="molecule type" value="Genomic_DNA"/>
</dbReference>
<dbReference type="PROSITE" id="PS50835">
    <property type="entry name" value="IG_LIKE"/>
    <property type="match status" value="2"/>
</dbReference>
<evidence type="ECO:0000256" key="6">
    <source>
        <dbReference type="ARBA" id="ARBA00023136"/>
    </source>
</evidence>
<dbReference type="InterPro" id="IPR013320">
    <property type="entry name" value="ConA-like_dom_sf"/>
</dbReference>
<dbReference type="GO" id="GO:0005102">
    <property type="term" value="F:signaling receptor binding"/>
    <property type="evidence" value="ECO:0007669"/>
    <property type="project" value="TreeGrafter"/>
</dbReference>
<keyword evidence="5 9" id="KW-1133">Transmembrane helix</keyword>
<keyword evidence="4" id="KW-0732">Signal</keyword>
<comment type="similarity">
    <text evidence="2">Belongs to the immunoglobulin superfamily. BTN/MOG family.</text>
</comment>
<dbReference type="InterPro" id="IPR006574">
    <property type="entry name" value="PRY"/>
</dbReference>
<dbReference type="GO" id="GO:0009897">
    <property type="term" value="C:external side of plasma membrane"/>
    <property type="evidence" value="ECO:0007669"/>
    <property type="project" value="TreeGrafter"/>
</dbReference>
<sequence length="481" mass="54832">GPSCYLDQVPMRMQVLSFCHSTTARFSLPGLIIFFITCSVHRLESAQFKVVGPNQPVIATVGEEIVLPCHLSPKMSAENMEVTWFRSQLSPFVHRYSDGKDQYGQQMPEYQGRTELLKDGLTNGNIALRIFNIRPSDEGQYSCFVHDEINYEEALLKLNVSASGTAPHISVEDYQDGGIRVVCRSVGWYPQPEVLWRDASGQYLPSLTETNSKEANELFDIENSIVITENSHQNLSCVVRSTHTNQKKESTLFYISDAFFPRANPWMVAMWMILMILAGFIGITIYLFKIKGKLTAELGWRKLAAPLKKENVTLDPDTAHRHLLLSEDCKSVKRLFTRLDLLDNPKRFEYERCVLGYEGFTSGRHYWEMEVGHGGYWAVGIARESVRRKGEIIFKTEEGIWAVGHWGNQYLAGTYPRSPLALNQVPKRIRVSLDYEVGQVTFFDADKGVLIFTFPPASFAGEKIHPWLWVWDLQSQLRLCP</sequence>
<evidence type="ECO:0000256" key="5">
    <source>
        <dbReference type="ARBA" id="ARBA00022989"/>
    </source>
</evidence>
<dbReference type="InterPro" id="IPR053896">
    <property type="entry name" value="BTN3A2-like_Ig-C"/>
</dbReference>
<feature type="domain" description="Ig-like" evidence="11">
    <location>
        <begin position="29"/>
        <end position="161"/>
    </location>
</feature>
<keyword evidence="6 9" id="KW-0472">Membrane</keyword>
<keyword evidence="8" id="KW-0393">Immunoglobulin domain</keyword>
<dbReference type="Pfam" id="PF13765">
    <property type="entry name" value="PRY"/>
    <property type="match status" value="1"/>
</dbReference>
<accession>A0A8T1SJQ0</accession>
<keyword evidence="3 9" id="KW-0812">Transmembrane</keyword>
<evidence type="ECO:0000256" key="4">
    <source>
        <dbReference type="ARBA" id="ARBA00022729"/>
    </source>
</evidence>
<dbReference type="CDD" id="cd05713">
    <property type="entry name" value="IgV_MOG_like"/>
    <property type="match status" value="1"/>
</dbReference>
<dbReference type="AlphaFoldDB" id="A0A8T1SJQ0"/>
<dbReference type="Gene3D" id="2.60.120.920">
    <property type="match status" value="1"/>
</dbReference>
<keyword evidence="7" id="KW-1015">Disulfide bond</keyword>
<evidence type="ECO:0000256" key="8">
    <source>
        <dbReference type="ARBA" id="ARBA00023319"/>
    </source>
</evidence>
<dbReference type="InterPro" id="IPR003879">
    <property type="entry name" value="Butyrophylin_SPRY"/>
</dbReference>
<dbReference type="GO" id="GO:0050852">
    <property type="term" value="P:T cell receptor signaling pathway"/>
    <property type="evidence" value="ECO:0007669"/>
    <property type="project" value="TreeGrafter"/>
</dbReference>
<evidence type="ECO:0000313" key="13">
    <source>
        <dbReference type="Proteomes" id="UP000765507"/>
    </source>
</evidence>
<feature type="domain" description="B30.2/SPRY" evidence="10">
    <location>
        <begin position="290"/>
        <end position="481"/>
    </location>
</feature>
<dbReference type="Proteomes" id="UP000765507">
    <property type="component" value="Unassembled WGS sequence"/>
</dbReference>
<dbReference type="PANTHER" id="PTHR24100:SF149">
    <property type="entry name" value="BG-LIKE ANTIGEN 1-RELATED"/>
    <property type="match status" value="1"/>
</dbReference>
<organism evidence="12 13">
    <name type="scientific">Chelydra serpentina</name>
    <name type="common">Snapping turtle</name>
    <name type="synonym">Testudo serpentina</name>
    <dbReference type="NCBI Taxonomy" id="8475"/>
    <lineage>
        <taxon>Eukaryota</taxon>
        <taxon>Metazoa</taxon>
        <taxon>Chordata</taxon>
        <taxon>Craniata</taxon>
        <taxon>Vertebrata</taxon>
        <taxon>Euteleostomi</taxon>
        <taxon>Archelosauria</taxon>
        <taxon>Testudinata</taxon>
        <taxon>Testudines</taxon>
        <taxon>Cryptodira</taxon>
        <taxon>Durocryptodira</taxon>
        <taxon>Americhelydia</taxon>
        <taxon>Chelydroidea</taxon>
        <taxon>Chelydridae</taxon>
        <taxon>Chelydra</taxon>
    </lineage>
</organism>
<dbReference type="SUPFAM" id="SSF48726">
    <property type="entry name" value="Immunoglobulin"/>
    <property type="match status" value="2"/>
</dbReference>
<dbReference type="FunFam" id="2.60.120.920:FF:000004">
    <property type="entry name" value="Butyrophilin subfamily 1 member A1"/>
    <property type="match status" value="1"/>
</dbReference>
<dbReference type="InterPro" id="IPR036179">
    <property type="entry name" value="Ig-like_dom_sf"/>
</dbReference>
<dbReference type="SMART" id="SM00589">
    <property type="entry name" value="PRY"/>
    <property type="match status" value="1"/>
</dbReference>
<dbReference type="SMART" id="SM00409">
    <property type="entry name" value="IG"/>
    <property type="match status" value="1"/>
</dbReference>
<dbReference type="PROSITE" id="PS50188">
    <property type="entry name" value="B302_SPRY"/>
    <property type="match status" value="1"/>
</dbReference>
<evidence type="ECO:0000256" key="9">
    <source>
        <dbReference type="SAM" id="Phobius"/>
    </source>
</evidence>
<dbReference type="InterPro" id="IPR013783">
    <property type="entry name" value="Ig-like_fold"/>
</dbReference>
<feature type="transmembrane region" description="Helical" evidence="9">
    <location>
        <begin position="266"/>
        <end position="288"/>
    </location>
</feature>
<name>A0A8T1SJQ0_CHESE</name>
<dbReference type="InterPro" id="IPR003877">
    <property type="entry name" value="SPRY_dom"/>
</dbReference>
<feature type="domain" description="Ig-like" evidence="11">
    <location>
        <begin position="167"/>
        <end position="253"/>
    </location>
</feature>
<dbReference type="Pfam" id="PF07686">
    <property type="entry name" value="V-set"/>
    <property type="match status" value="1"/>
</dbReference>
<dbReference type="InterPro" id="IPR007110">
    <property type="entry name" value="Ig-like_dom"/>
</dbReference>
<reference evidence="12 13" key="1">
    <citation type="journal article" date="2020" name="G3 (Bethesda)">
        <title>Draft Genome of the Common Snapping Turtle, Chelydra serpentina, a Model for Phenotypic Plasticity in Reptiles.</title>
        <authorList>
            <person name="Das D."/>
            <person name="Singh S.K."/>
            <person name="Bierstedt J."/>
            <person name="Erickson A."/>
            <person name="Galli G.L.J."/>
            <person name="Crossley D.A. 2nd"/>
            <person name="Rhen T."/>
        </authorList>
    </citation>
    <scope>NUCLEOTIDE SEQUENCE [LARGE SCALE GENOMIC DNA]</scope>
    <source>
        <strain evidence="12">KW</strain>
    </source>
</reference>
<dbReference type="InterPro" id="IPR043136">
    <property type="entry name" value="B30.2/SPRY_sf"/>
</dbReference>
<dbReference type="SMART" id="SM00406">
    <property type="entry name" value="IGv"/>
    <property type="match status" value="1"/>
</dbReference>
<dbReference type="CDD" id="cd12888">
    <property type="entry name" value="SPRY_PRY_TRIM7_like"/>
    <property type="match status" value="1"/>
</dbReference>
<evidence type="ECO:0000259" key="10">
    <source>
        <dbReference type="PROSITE" id="PS50188"/>
    </source>
</evidence>
<dbReference type="SMART" id="SM00449">
    <property type="entry name" value="SPRY"/>
    <property type="match status" value="1"/>
</dbReference>
<dbReference type="InterPro" id="IPR050504">
    <property type="entry name" value="IgSF_BTN/MOG"/>
</dbReference>
<feature type="non-terminal residue" evidence="12">
    <location>
        <position position="1"/>
    </location>
</feature>
<dbReference type="FunFam" id="2.60.40.10:FF:000183">
    <property type="entry name" value="Myelin-oligodendrocyte glycoprotein"/>
    <property type="match status" value="1"/>
</dbReference>
<protein>
    <submittedName>
        <fullName evidence="12">Butyrophilin subfamily 1 member A1</fullName>
    </submittedName>
</protein>
<keyword evidence="13" id="KW-1185">Reference proteome</keyword>
<dbReference type="GO" id="GO:0001817">
    <property type="term" value="P:regulation of cytokine production"/>
    <property type="evidence" value="ECO:0007669"/>
    <property type="project" value="TreeGrafter"/>
</dbReference>
<comment type="subcellular location">
    <subcellularLocation>
        <location evidence="1">Membrane</location>
        <topology evidence="1">Single-pass type I membrane protein</topology>
    </subcellularLocation>
</comment>
<dbReference type="FunFam" id="2.60.40.10:FF:000088">
    <property type="entry name" value="Butyrophilin subfamily 1 member A1"/>
    <property type="match status" value="1"/>
</dbReference>
<evidence type="ECO:0000256" key="3">
    <source>
        <dbReference type="ARBA" id="ARBA00022692"/>
    </source>
</evidence>
<dbReference type="Gene3D" id="2.60.40.10">
    <property type="entry name" value="Immunoglobulins"/>
    <property type="match status" value="2"/>
</dbReference>
<dbReference type="OrthoDB" id="9986391at2759"/>
<comment type="caution">
    <text evidence="12">The sequence shown here is derived from an EMBL/GenBank/DDBJ whole genome shotgun (WGS) entry which is preliminary data.</text>
</comment>
<dbReference type="InterPro" id="IPR013106">
    <property type="entry name" value="Ig_V-set"/>
</dbReference>
<dbReference type="InterPro" id="IPR001870">
    <property type="entry name" value="B30.2/SPRY"/>
</dbReference>
<dbReference type="InterPro" id="IPR003599">
    <property type="entry name" value="Ig_sub"/>
</dbReference>
<evidence type="ECO:0000256" key="2">
    <source>
        <dbReference type="ARBA" id="ARBA00007591"/>
    </source>
</evidence>
<evidence type="ECO:0000256" key="7">
    <source>
        <dbReference type="ARBA" id="ARBA00023157"/>
    </source>
</evidence>
<gene>
    <name evidence="12" type="ORF">G0U57_006838</name>
</gene>
<evidence type="ECO:0000259" key="11">
    <source>
        <dbReference type="PROSITE" id="PS50835"/>
    </source>
</evidence>
<dbReference type="PANTHER" id="PTHR24100">
    <property type="entry name" value="BUTYROPHILIN"/>
    <property type="match status" value="1"/>
</dbReference>
<dbReference type="SUPFAM" id="SSF49899">
    <property type="entry name" value="Concanavalin A-like lectins/glucanases"/>
    <property type="match status" value="1"/>
</dbReference>